<evidence type="ECO:0000313" key="3">
    <source>
        <dbReference type="Proteomes" id="UP000054560"/>
    </source>
</evidence>
<dbReference type="RefSeq" id="XP_014153898.1">
    <property type="nucleotide sequence ID" value="XM_014298423.1"/>
</dbReference>
<proteinExistence type="predicted"/>
<accession>A0A0L0FTT8</accession>
<protein>
    <submittedName>
        <fullName evidence="2">Uncharacterized protein</fullName>
    </submittedName>
</protein>
<gene>
    <name evidence="2" type="ORF">SARC_07628</name>
</gene>
<sequence>MDRINTSKAAANHANLQYRETESRLTNEVKQLNEQLRCQRAKFDADRKSLQAQRQNLVKAELAANSQIAEYNRCVTQSERALTEQKQRLKNGRLIASELLQGNNAMHSQIGNHSAIAHVQSVTDKAHPKFFPERMQNFAEAMLPPMLRNQNELKVVDVVKQIEYTLRDAVTVCNSMKKALEQFVTILCADDLQVRGHVVVTIEELMYTYWPRLVACHCDKASYYERGLCEVINEHRIVSTFMLRHNTFRPLAWNSIGTIVPFDEKVYAYQGTVPKYSLLSLPCKVIFPPLWDKNGLLLSKGFAVASYRN</sequence>
<dbReference type="GeneID" id="25908132"/>
<organism evidence="2 3">
    <name type="scientific">Sphaeroforma arctica JP610</name>
    <dbReference type="NCBI Taxonomy" id="667725"/>
    <lineage>
        <taxon>Eukaryota</taxon>
        <taxon>Ichthyosporea</taxon>
        <taxon>Ichthyophonida</taxon>
        <taxon>Sphaeroforma</taxon>
    </lineage>
</organism>
<name>A0A0L0FTT8_9EUKA</name>
<dbReference type="Proteomes" id="UP000054560">
    <property type="component" value="Unassembled WGS sequence"/>
</dbReference>
<keyword evidence="1" id="KW-0175">Coiled coil</keyword>
<evidence type="ECO:0000313" key="2">
    <source>
        <dbReference type="EMBL" id="KNC79996.1"/>
    </source>
</evidence>
<keyword evidence="3" id="KW-1185">Reference proteome</keyword>
<dbReference type="AlphaFoldDB" id="A0A0L0FTT8"/>
<evidence type="ECO:0000256" key="1">
    <source>
        <dbReference type="SAM" id="Coils"/>
    </source>
</evidence>
<feature type="coiled-coil region" evidence="1">
    <location>
        <begin position="15"/>
        <end position="53"/>
    </location>
</feature>
<reference evidence="2 3" key="1">
    <citation type="submission" date="2011-02" db="EMBL/GenBank/DDBJ databases">
        <title>The Genome Sequence of Sphaeroforma arctica JP610.</title>
        <authorList>
            <consortium name="The Broad Institute Genome Sequencing Platform"/>
            <person name="Russ C."/>
            <person name="Cuomo C."/>
            <person name="Young S.K."/>
            <person name="Zeng Q."/>
            <person name="Gargeya S."/>
            <person name="Alvarado L."/>
            <person name="Berlin A."/>
            <person name="Chapman S.B."/>
            <person name="Chen Z."/>
            <person name="Freedman E."/>
            <person name="Gellesch M."/>
            <person name="Goldberg J."/>
            <person name="Griggs A."/>
            <person name="Gujja S."/>
            <person name="Heilman E."/>
            <person name="Heiman D."/>
            <person name="Howarth C."/>
            <person name="Mehta T."/>
            <person name="Neiman D."/>
            <person name="Pearson M."/>
            <person name="Roberts A."/>
            <person name="Saif S."/>
            <person name="Shea T."/>
            <person name="Shenoy N."/>
            <person name="Sisk P."/>
            <person name="Stolte C."/>
            <person name="Sykes S."/>
            <person name="White J."/>
            <person name="Yandava C."/>
            <person name="Burger G."/>
            <person name="Gray M.W."/>
            <person name="Holland P.W.H."/>
            <person name="King N."/>
            <person name="Lang F.B.F."/>
            <person name="Roger A.J."/>
            <person name="Ruiz-Trillo I."/>
            <person name="Haas B."/>
            <person name="Nusbaum C."/>
            <person name="Birren B."/>
        </authorList>
    </citation>
    <scope>NUCLEOTIDE SEQUENCE [LARGE SCALE GENOMIC DNA]</scope>
    <source>
        <strain evidence="2 3">JP610</strain>
    </source>
</reference>
<dbReference type="EMBL" id="KQ242211">
    <property type="protein sequence ID" value="KNC79996.1"/>
    <property type="molecule type" value="Genomic_DNA"/>
</dbReference>